<proteinExistence type="inferred from homology"/>
<comment type="similarity">
    <text evidence="1 3">Belongs to the type-B carboxylesterase/lipase family.</text>
</comment>
<dbReference type="GO" id="GO:0016787">
    <property type="term" value="F:hydrolase activity"/>
    <property type="evidence" value="ECO:0007669"/>
    <property type="project" value="UniProtKB-KW"/>
</dbReference>
<dbReference type="InterPro" id="IPR029058">
    <property type="entry name" value="AB_hydrolase_fold"/>
</dbReference>
<reference evidence="7" key="1">
    <citation type="submission" date="2012-12" db="EMBL/GenBank/DDBJ databases">
        <authorList>
            <person name="Hellsten U."/>
            <person name="Grimwood J."/>
            <person name="Chapman J.A."/>
            <person name="Shapiro H."/>
            <person name="Aerts A."/>
            <person name="Otillar R.P."/>
            <person name="Terry A.Y."/>
            <person name="Boore J.L."/>
            <person name="Simakov O."/>
            <person name="Marletaz F."/>
            <person name="Cho S.-J."/>
            <person name="Edsinger-Gonzales E."/>
            <person name="Havlak P."/>
            <person name="Kuo D.-H."/>
            <person name="Larsson T."/>
            <person name="Lv J."/>
            <person name="Arendt D."/>
            <person name="Savage R."/>
            <person name="Osoegawa K."/>
            <person name="de Jong P."/>
            <person name="Lindberg D.R."/>
            <person name="Seaver E.C."/>
            <person name="Weisblat D.A."/>
            <person name="Putnam N.H."/>
            <person name="Grigoriev I.V."/>
            <person name="Rokhsar D.S."/>
        </authorList>
    </citation>
    <scope>NUCLEOTIDE SEQUENCE</scope>
    <source>
        <strain evidence="7">I ESC-2004</strain>
    </source>
</reference>
<dbReference type="EMBL" id="AMQN01010739">
    <property type="status" value="NOT_ANNOTATED_CDS"/>
    <property type="molecule type" value="Genomic_DNA"/>
</dbReference>
<dbReference type="STRING" id="283909.R7U3W8"/>
<sequence>MLQQVWLLLAMLLALSSALQVQTSSGTLEGVHTSHTYGEVVEFLGVPFAAPPVGRLRFMPPQPHAAWSGVREAKQYGAACAQPSQWTGSPVFQPLKATMPTEFGEDCLFLNIHIPGGTINRTKRLPILVYIHGGNYFFGCSNIYRGSAFATKQNVIIITINYRLNYFGFLSTGDDRIPGNMGLLDQVQALQWIHDNIEEFGGDPDKVTLLGESAGAWCVSLQAISPRSKNLFKRAIVMSGLEYTRNLTTNRFLEKENSIQALLDTVHCSNASDVVKCLQGVDARQLLMSKYWQQAPVVDGEGGFLPMQPKELWESGNLNMDSLLGGTVRHDGEVVVRLLKEVVHLDFVNGISIEQVRKYVDDLLIWFDTSLDQRGFSENDVKLKNIIVDQYIGDPSDQLSNLLATIELFTDSVFVAETRNALDRIRDLGRQGYLYYHTHKGLLSPSGYPIEVGPFHAEGIHYLFGIYADEELAMYNASALETNAVASALMHSFATFADTGSPVFTNLSGAEHDWPAYNENDEYLEFESNLSPASIQRRLLPRAVSFWNSILPQLQQCGMQKENSAPVEVNVATDLHHTSVQIVLILCSVMTVVF</sequence>
<dbReference type="Pfam" id="PF00135">
    <property type="entry name" value="COesterase"/>
    <property type="match status" value="1"/>
</dbReference>
<evidence type="ECO:0000313" key="7">
    <source>
        <dbReference type="Proteomes" id="UP000014760"/>
    </source>
</evidence>
<gene>
    <name evidence="5" type="ORF">CAPTEDRAFT_210466</name>
</gene>
<dbReference type="OrthoDB" id="408631at2759"/>
<dbReference type="InterPro" id="IPR019826">
    <property type="entry name" value="Carboxylesterase_B_AS"/>
</dbReference>
<dbReference type="InterPro" id="IPR050309">
    <property type="entry name" value="Type-B_Carboxylest/Lipase"/>
</dbReference>
<dbReference type="EnsemblMetazoa" id="CapteT210466">
    <property type="protein sequence ID" value="CapteP210466"/>
    <property type="gene ID" value="CapteG210466"/>
</dbReference>
<feature type="signal peptide" evidence="3">
    <location>
        <begin position="1"/>
        <end position="18"/>
    </location>
</feature>
<keyword evidence="7" id="KW-1185">Reference proteome</keyword>
<evidence type="ECO:0000259" key="4">
    <source>
        <dbReference type="Pfam" id="PF00135"/>
    </source>
</evidence>
<name>R7U3W8_CAPTE</name>
<evidence type="ECO:0000313" key="6">
    <source>
        <dbReference type="EnsemblMetazoa" id="CapteP210466"/>
    </source>
</evidence>
<protein>
    <recommendedName>
        <fullName evidence="3">Carboxylic ester hydrolase</fullName>
        <ecNumber evidence="3">3.1.1.-</ecNumber>
    </recommendedName>
</protein>
<feature type="chain" id="PRO_5008452542" description="Carboxylic ester hydrolase" evidence="3">
    <location>
        <begin position="19"/>
        <end position="594"/>
    </location>
</feature>
<dbReference type="InterPro" id="IPR002018">
    <property type="entry name" value="CarbesteraseB"/>
</dbReference>
<dbReference type="OMA" id="HTRFGYE"/>
<reference evidence="5 7" key="2">
    <citation type="journal article" date="2013" name="Nature">
        <title>Insights into bilaterian evolution from three spiralian genomes.</title>
        <authorList>
            <person name="Simakov O."/>
            <person name="Marletaz F."/>
            <person name="Cho S.J."/>
            <person name="Edsinger-Gonzales E."/>
            <person name="Havlak P."/>
            <person name="Hellsten U."/>
            <person name="Kuo D.H."/>
            <person name="Larsson T."/>
            <person name="Lv J."/>
            <person name="Arendt D."/>
            <person name="Savage R."/>
            <person name="Osoegawa K."/>
            <person name="de Jong P."/>
            <person name="Grimwood J."/>
            <person name="Chapman J.A."/>
            <person name="Shapiro H."/>
            <person name="Aerts A."/>
            <person name="Otillar R.P."/>
            <person name="Terry A.Y."/>
            <person name="Boore J.L."/>
            <person name="Grigoriev I.V."/>
            <person name="Lindberg D.R."/>
            <person name="Seaver E.C."/>
            <person name="Weisblat D.A."/>
            <person name="Putnam N.H."/>
            <person name="Rokhsar D.S."/>
        </authorList>
    </citation>
    <scope>NUCLEOTIDE SEQUENCE</scope>
    <source>
        <strain evidence="5 7">I ESC-2004</strain>
    </source>
</reference>
<evidence type="ECO:0000256" key="3">
    <source>
        <dbReference type="RuleBase" id="RU361235"/>
    </source>
</evidence>
<dbReference type="SUPFAM" id="SSF53474">
    <property type="entry name" value="alpha/beta-Hydrolases"/>
    <property type="match status" value="1"/>
</dbReference>
<dbReference type="Gene3D" id="3.40.50.1820">
    <property type="entry name" value="alpha/beta hydrolase"/>
    <property type="match status" value="1"/>
</dbReference>
<dbReference type="HOGENOM" id="CLU_006586_13_0_1"/>
<evidence type="ECO:0000313" key="5">
    <source>
        <dbReference type="EMBL" id="ELT97845.1"/>
    </source>
</evidence>
<reference evidence="6" key="3">
    <citation type="submission" date="2015-06" db="UniProtKB">
        <authorList>
            <consortium name="EnsemblMetazoa"/>
        </authorList>
    </citation>
    <scope>IDENTIFICATION</scope>
</reference>
<dbReference type="Proteomes" id="UP000014760">
    <property type="component" value="Unassembled WGS sequence"/>
</dbReference>
<dbReference type="PROSITE" id="PS00122">
    <property type="entry name" value="CARBOXYLESTERASE_B_1"/>
    <property type="match status" value="1"/>
</dbReference>
<dbReference type="EMBL" id="KB308460">
    <property type="protein sequence ID" value="ELT97845.1"/>
    <property type="molecule type" value="Genomic_DNA"/>
</dbReference>
<dbReference type="EC" id="3.1.1.-" evidence="3"/>
<dbReference type="ESTHER" id="capte-r7u3w8">
    <property type="family name" value="Carb_B_Annelida"/>
</dbReference>
<organism evidence="5">
    <name type="scientific">Capitella teleta</name>
    <name type="common">Polychaete worm</name>
    <dbReference type="NCBI Taxonomy" id="283909"/>
    <lineage>
        <taxon>Eukaryota</taxon>
        <taxon>Metazoa</taxon>
        <taxon>Spiralia</taxon>
        <taxon>Lophotrochozoa</taxon>
        <taxon>Annelida</taxon>
        <taxon>Polychaeta</taxon>
        <taxon>Sedentaria</taxon>
        <taxon>Scolecida</taxon>
        <taxon>Capitellidae</taxon>
        <taxon>Capitella</taxon>
    </lineage>
</organism>
<feature type="domain" description="Carboxylesterase type B" evidence="4">
    <location>
        <begin position="19"/>
        <end position="547"/>
    </location>
</feature>
<evidence type="ECO:0000256" key="1">
    <source>
        <dbReference type="ARBA" id="ARBA00005964"/>
    </source>
</evidence>
<dbReference type="PANTHER" id="PTHR11559">
    <property type="entry name" value="CARBOXYLESTERASE"/>
    <property type="match status" value="1"/>
</dbReference>
<accession>R7U3W8</accession>
<evidence type="ECO:0000256" key="2">
    <source>
        <dbReference type="ARBA" id="ARBA00022801"/>
    </source>
</evidence>
<dbReference type="AlphaFoldDB" id="R7U3W8"/>
<keyword evidence="3" id="KW-0732">Signal</keyword>
<keyword evidence="2 3" id="KW-0378">Hydrolase</keyword>